<proteinExistence type="predicted"/>
<dbReference type="SUPFAM" id="SSF143744">
    <property type="entry name" value="GlcG-like"/>
    <property type="match status" value="1"/>
</dbReference>
<keyword evidence="3" id="KW-1185">Reference proteome</keyword>
<dbReference type="InterPro" id="IPR038084">
    <property type="entry name" value="PduO/GlcC-like_sf"/>
</dbReference>
<dbReference type="PROSITE" id="PS51257">
    <property type="entry name" value="PROKAR_LIPOPROTEIN"/>
    <property type="match status" value="1"/>
</dbReference>
<gene>
    <name evidence="2" type="ORF">SAMN04488132_1086</name>
</gene>
<dbReference type="OrthoDB" id="9778896at2"/>
<dbReference type="PANTHER" id="PTHR34309">
    <property type="entry name" value="SLR1406 PROTEIN"/>
    <property type="match status" value="1"/>
</dbReference>
<dbReference type="AlphaFoldDB" id="A0A1T4QAB8"/>
<feature type="chain" id="PRO_5013001613" evidence="1">
    <location>
        <begin position="23"/>
        <end position="158"/>
    </location>
</feature>
<reference evidence="2 3" key="1">
    <citation type="submission" date="2017-02" db="EMBL/GenBank/DDBJ databases">
        <authorList>
            <person name="Peterson S.W."/>
        </authorList>
    </citation>
    <scope>NUCLEOTIDE SEQUENCE [LARGE SCALE GENOMIC DNA]</scope>
    <source>
        <strain evidence="2 3">DSM 22335</strain>
    </source>
</reference>
<protein>
    <submittedName>
        <fullName evidence="2">Uncharacterized conserved protein GlcG, DUF336 family</fullName>
    </submittedName>
</protein>
<evidence type="ECO:0000313" key="2">
    <source>
        <dbReference type="EMBL" id="SKA00730.1"/>
    </source>
</evidence>
<organism evidence="2 3">
    <name type="scientific">Sediminibacterium ginsengisoli</name>
    <dbReference type="NCBI Taxonomy" id="413434"/>
    <lineage>
        <taxon>Bacteria</taxon>
        <taxon>Pseudomonadati</taxon>
        <taxon>Bacteroidota</taxon>
        <taxon>Chitinophagia</taxon>
        <taxon>Chitinophagales</taxon>
        <taxon>Chitinophagaceae</taxon>
        <taxon>Sediminibacterium</taxon>
    </lineage>
</organism>
<feature type="signal peptide" evidence="1">
    <location>
        <begin position="1"/>
        <end position="22"/>
    </location>
</feature>
<dbReference type="PANTHER" id="PTHR34309:SF1">
    <property type="entry name" value="PROTEIN GLCG"/>
    <property type="match status" value="1"/>
</dbReference>
<dbReference type="STRING" id="413434.SAMN04488132_1086"/>
<dbReference type="Gene3D" id="3.30.450.150">
    <property type="entry name" value="Haem-degrading domain"/>
    <property type="match status" value="1"/>
</dbReference>
<evidence type="ECO:0000256" key="1">
    <source>
        <dbReference type="SAM" id="SignalP"/>
    </source>
</evidence>
<dbReference type="Proteomes" id="UP000190888">
    <property type="component" value="Unassembled WGS sequence"/>
</dbReference>
<dbReference type="InterPro" id="IPR005624">
    <property type="entry name" value="PduO/GlcC-like"/>
</dbReference>
<name>A0A1T4QAB8_9BACT</name>
<keyword evidence="1" id="KW-0732">Signal</keyword>
<evidence type="ECO:0000313" key="3">
    <source>
        <dbReference type="Proteomes" id="UP000190888"/>
    </source>
</evidence>
<dbReference type="RefSeq" id="WP_078831953.1">
    <property type="nucleotide sequence ID" value="NZ_FUWH01000008.1"/>
</dbReference>
<sequence length="158" mass="16481">MSTRCRVLLIIPCFFLAASCYAQELKPALNFSTAQKIIQGCLAFADSARLNMAIAVYDAHAQLVAFAKMDGSSVATAKVAQWKGLSAASYQFSTEQTAKWNVPTAPDISVATGGLPFFTKDGAILGGVGVSGSAASVDARCAEAGIRYAGMTSTIKKD</sequence>
<accession>A0A1T4QAB8</accession>
<dbReference type="InterPro" id="IPR052517">
    <property type="entry name" value="GlcG_carb_metab_protein"/>
</dbReference>
<dbReference type="EMBL" id="FUWH01000008">
    <property type="protein sequence ID" value="SKA00730.1"/>
    <property type="molecule type" value="Genomic_DNA"/>
</dbReference>
<dbReference type="Pfam" id="PF03928">
    <property type="entry name" value="HbpS-like"/>
    <property type="match status" value="1"/>
</dbReference>